<dbReference type="OrthoDB" id="3623308at2759"/>
<reference evidence="3 5" key="2">
    <citation type="submission" date="2023-09" db="EMBL/GenBank/DDBJ databases">
        <title>Complete-Gapless Cercospora beticola genome.</title>
        <authorList>
            <person name="Wyatt N.A."/>
            <person name="Spanner R.E."/>
            <person name="Bolton M.D."/>
        </authorList>
    </citation>
    <scope>NUCLEOTIDE SEQUENCE [LARGE SCALE GENOMIC DNA]</scope>
    <source>
        <strain evidence="3">Cb09-40</strain>
    </source>
</reference>
<dbReference type="Proteomes" id="UP000230605">
    <property type="component" value="Chromosome 4"/>
</dbReference>
<protein>
    <submittedName>
        <fullName evidence="2">Uncharacterized protein</fullName>
    </submittedName>
</protein>
<accession>A0A2G5HMM5</accession>
<dbReference type="Proteomes" id="UP001302367">
    <property type="component" value="Chromosome 4"/>
</dbReference>
<sequence>MRMKCAVLCSIATIAGSALAAPIFEWDPDSIAFTGWEKREAQPWFPKPFGWRLPKAVVNHVNSKREADTKPIFEWDTESIASTGWEKRNAEAKPIFEWDPDSIAFTGFEKRETLASALADPNFITRFIRKHLGSVMGGEKKRDAAPIFEWDPDSIAFTGFEKA</sequence>
<evidence type="ECO:0000256" key="1">
    <source>
        <dbReference type="SAM" id="SignalP"/>
    </source>
</evidence>
<dbReference type="AlphaFoldDB" id="A0A2G5HMM5"/>
<dbReference type="EMBL" id="LKMD01000105">
    <property type="protein sequence ID" value="PIA93797.1"/>
    <property type="molecule type" value="Genomic_DNA"/>
</dbReference>
<keyword evidence="5" id="KW-1185">Reference proteome</keyword>
<evidence type="ECO:0000313" key="2">
    <source>
        <dbReference type="EMBL" id="PIA93797.1"/>
    </source>
</evidence>
<gene>
    <name evidence="2" type="ORF">CB0940_04333</name>
    <name evidence="3" type="ORF">RHO25_006194</name>
</gene>
<proteinExistence type="predicted"/>
<keyword evidence="1" id="KW-0732">Signal</keyword>
<feature type="signal peptide" evidence="1">
    <location>
        <begin position="1"/>
        <end position="20"/>
    </location>
</feature>
<evidence type="ECO:0000313" key="5">
    <source>
        <dbReference type="Proteomes" id="UP001302367"/>
    </source>
</evidence>
<feature type="chain" id="PRO_5013949030" evidence="1">
    <location>
        <begin position="21"/>
        <end position="163"/>
    </location>
</feature>
<organism evidence="2 4">
    <name type="scientific">Cercospora beticola</name>
    <name type="common">Sugarbeet leaf spot fungus</name>
    <dbReference type="NCBI Taxonomy" id="122368"/>
    <lineage>
        <taxon>Eukaryota</taxon>
        <taxon>Fungi</taxon>
        <taxon>Dikarya</taxon>
        <taxon>Ascomycota</taxon>
        <taxon>Pezizomycotina</taxon>
        <taxon>Dothideomycetes</taxon>
        <taxon>Dothideomycetidae</taxon>
        <taxon>Mycosphaerellales</taxon>
        <taxon>Mycosphaerellaceae</taxon>
        <taxon>Cercospora</taxon>
    </lineage>
</organism>
<dbReference type="EMBL" id="CP134187">
    <property type="protein sequence ID" value="WPB01566.1"/>
    <property type="molecule type" value="Genomic_DNA"/>
</dbReference>
<evidence type="ECO:0000313" key="3">
    <source>
        <dbReference type="EMBL" id="WPB01566.1"/>
    </source>
</evidence>
<reference evidence="2 4" key="1">
    <citation type="submission" date="2015-10" db="EMBL/GenBank/DDBJ databases">
        <title>The cercosporin biosynthetic gene cluster was horizontally transferred to several fungal lineages and shown to be expanded in Cercospora beticola based on microsynteny with recipient genomes.</title>
        <authorList>
            <person name="De Jonge R."/>
            <person name="Ebert M.K."/>
            <person name="Suttle J.C."/>
            <person name="Jurick Ii W.M."/>
            <person name="Secor G.A."/>
            <person name="Thomma B.P."/>
            <person name="Van De Peer Y."/>
            <person name="Bolton M.D."/>
        </authorList>
    </citation>
    <scope>NUCLEOTIDE SEQUENCE [LARGE SCALE GENOMIC DNA]</scope>
    <source>
        <strain evidence="2 4">09-40</strain>
    </source>
</reference>
<evidence type="ECO:0000313" key="4">
    <source>
        <dbReference type="Proteomes" id="UP000230605"/>
    </source>
</evidence>
<name>A0A2G5HMM5_CERBT</name>